<dbReference type="Proteomes" id="UP000801492">
    <property type="component" value="Unassembled WGS sequence"/>
</dbReference>
<feature type="compositionally biased region" description="Acidic residues" evidence="1">
    <location>
        <begin position="169"/>
        <end position="181"/>
    </location>
</feature>
<gene>
    <name evidence="2" type="ORF">ILUMI_09492</name>
</gene>
<dbReference type="OrthoDB" id="6754776at2759"/>
<evidence type="ECO:0000313" key="2">
    <source>
        <dbReference type="EMBL" id="KAF2896677.1"/>
    </source>
</evidence>
<accession>A0A8K0D5P1</accession>
<dbReference type="AlphaFoldDB" id="A0A8K0D5P1"/>
<evidence type="ECO:0000256" key="1">
    <source>
        <dbReference type="SAM" id="MobiDB-lite"/>
    </source>
</evidence>
<reference evidence="2" key="1">
    <citation type="submission" date="2019-08" db="EMBL/GenBank/DDBJ databases">
        <title>The genome of the North American firefly Photinus pyralis.</title>
        <authorList>
            <consortium name="Photinus pyralis genome working group"/>
            <person name="Fallon T.R."/>
            <person name="Sander Lower S.E."/>
            <person name="Weng J.-K."/>
        </authorList>
    </citation>
    <scope>NUCLEOTIDE SEQUENCE</scope>
    <source>
        <strain evidence="2">TRF0915ILg1</strain>
        <tissue evidence="2">Whole body</tissue>
    </source>
</reference>
<feature type="compositionally biased region" description="Basic and acidic residues" evidence="1">
    <location>
        <begin position="155"/>
        <end position="164"/>
    </location>
</feature>
<protein>
    <submittedName>
        <fullName evidence="2">Uncharacterized protein</fullName>
    </submittedName>
</protein>
<name>A0A8K0D5P1_IGNLU</name>
<feature type="region of interest" description="Disordered" evidence="1">
    <location>
        <begin position="155"/>
        <end position="181"/>
    </location>
</feature>
<sequence length="209" mass="23874">MDESGLSTVQKPPKVLATTVKKQMGSLTSTERGQHVTTVCCINSVDNFVPACLLFARKNQKDELLHKASPEHLFMPADTTDRDERHLEQGKKVINLQGKVNHNEKTEKQLAEDVNKESSCLDETVFDEDDNLSDYSINTNLRSIKTLEVTNKTEEKDAIQEKSSKTYYESEEEEPNPYKDEEDDKVACLYCNDLYNNSRSGEKWIRCMV</sequence>
<evidence type="ECO:0000313" key="3">
    <source>
        <dbReference type="Proteomes" id="UP000801492"/>
    </source>
</evidence>
<comment type="caution">
    <text evidence="2">The sequence shown here is derived from an EMBL/GenBank/DDBJ whole genome shotgun (WGS) entry which is preliminary data.</text>
</comment>
<dbReference type="EMBL" id="VTPC01004843">
    <property type="protein sequence ID" value="KAF2896677.1"/>
    <property type="molecule type" value="Genomic_DNA"/>
</dbReference>
<proteinExistence type="predicted"/>
<organism evidence="2 3">
    <name type="scientific">Ignelater luminosus</name>
    <name type="common">Cucubano</name>
    <name type="synonym">Pyrophorus luminosus</name>
    <dbReference type="NCBI Taxonomy" id="2038154"/>
    <lineage>
        <taxon>Eukaryota</taxon>
        <taxon>Metazoa</taxon>
        <taxon>Ecdysozoa</taxon>
        <taxon>Arthropoda</taxon>
        <taxon>Hexapoda</taxon>
        <taxon>Insecta</taxon>
        <taxon>Pterygota</taxon>
        <taxon>Neoptera</taxon>
        <taxon>Endopterygota</taxon>
        <taxon>Coleoptera</taxon>
        <taxon>Polyphaga</taxon>
        <taxon>Elateriformia</taxon>
        <taxon>Elateroidea</taxon>
        <taxon>Elateridae</taxon>
        <taxon>Agrypninae</taxon>
        <taxon>Pyrophorini</taxon>
        <taxon>Ignelater</taxon>
    </lineage>
</organism>
<keyword evidence="3" id="KW-1185">Reference proteome</keyword>